<name>A0AAN4UTZ8_9RHOB</name>
<proteinExistence type="predicted"/>
<dbReference type="InterPro" id="IPR002797">
    <property type="entry name" value="Polysacc_synth"/>
</dbReference>
<evidence type="ECO:0000313" key="8">
    <source>
        <dbReference type="EMBL" id="SDX57355.1"/>
    </source>
</evidence>
<accession>A0AAN4UTZ8</accession>
<keyword evidence="2" id="KW-1003">Cell membrane</keyword>
<keyword evidence="5 6" id="KW-0472">Membrane</keyword>
<feature type="transmembrane region" description="Helical" evidence="6">
    <location>
        <begin position="284"/>
        <end position="305"/>
    </location>
</feature>
<reference evidence="8 9" key="2">
    <citation type="submission" date="2016-10" db="EMBL/GenBank/DDBJ databases">
        <authorList>
            <person name="Varghese N."/>
            <person name="Submissions S."/>
        </authorList>
    </citation>
    <scope>NUCLEOTIDE SEQUENCE [LARGE SCALE GENOMIC DNA]</scope>
    <source>
        <strain evidence="8 9">DSM 24802</strain>
    </source>
</reference>
<evidence type="ECO:0000313" key="9">
    <source>
        <dbReference type="Proteomes" id="UP000199541"/>
    </source>
</evidence>
<dbReference type="EMBL" id="FNOB01000020">
    <property type="protein sequence ID" value="SDX57355.1"/>
    <property type="molecule type" value="Genomic_DNA"/>
</dbReference>
<gene>
    <name evidence="7" type="primary">wzx</name>
    <name evidence="7" type="ORF">GCM10008024_32030</name>
    <name evidence="8" type="ORF">SAMN05444006_12039</name>
</gene>
<dbReference type="RefSeq" id="WP_035838626.1">
    <property type="nucleotide sequence ID" value="NZ_BNAB01000017.1"/>
</dbReference>
<feature type="transmembrane region" description="Helical" evidence="6">
    <location>
        <begin position="347"/>
        <end position="368"/>
    </location>
</feature>
<feature type="transmembrane region" description="Helical" evidence="6">
    <location>
        <begin position="110"/>
        <end position="131"/>
    </location>
</feature>
<dbReference type="AlphaFoldDB" id="A0AAN4UTZ8"/>
<reference evidence="7" key="1">
    <citation type="journal article" date="2014" name="Int. J. Syst. Evol. Microbiol.">
        <title>Complete genome sequence of Corynebacterium casei LMG S-19264T (=DSM 44701T), isolated from a smear-ripened cheese.</title>
        <authorList>
            <consortium name="US DOE Joint Genome Institute (JGI-PGF)"/>
            <person name="Walter F."/>
            <person name="Albersmeier A."/>
            <person name="Kalinowski J."/>
            <person name="Ruckert C."/>
        </authorList>
    </citation>
    <scope>NUCLEOTIDE SEQUENCE</scope>
    <source>
        <strain evidence="7">CGMCC 1.10859</strain>
    </source>
</reference>
<evidence type="ECO:0000256" key="6">
    <source>
        <dbReference type="SAM" id="Phobius"/>
    </source>
</evidence>
<dbReference type="Proteomes" id="UP000199541">
    <property type="component" value="Unassembled WGS sequence"/>
</dbReference>
<feature type="transmembrane region" description="Helical" evidence="6">
    <location>
        <begin position="167"/>
        <end position="190"/>
    </location>
</feature>
<evidence type="ECO:0000313" key="7">
    <source>
        <dbReference type="EMBL" id="GHE04530.1"/>
    </source>
</evidence>
<comment type="caution">
    <text evidence="7">The sequence shown here is derived from an EMBL/GenBank/DDBJ whole genome shotgun (WGS) entry which is preliminary data.</text>
</comment>
<comment type="subcellular location">
    <subcellularLocation>
        <location evidence="1">Cell membrane</location>
        <topology evidence="1">Multi-pass membrane protein</topology>
    </subcellularLocation>
</comment>
<dbReference type="PANTHER" id="PTHR30250">
    <property type="entry name" value="PST FAMILY PREDICTED COLANIC ACID TRANSPORTER"/>
    <property type="match status" value="1"/>
</dbReference>
<evidence type="ECO:0000313" key="10">
    <source>
        <dbReference type="Proteomes" id="UP000634647"/>
    </source>
</evidence>
<reference evidence="7" key="3">
    <citation type="submission" date="2023-06" db="EMBL/GenBank/DDBJ databases">
        <authorList>
            <person name="Sun Q."/>
            <person name="Zhou Y."/>
        </authorList>
    </citation>
    <scope>NUCLEOTIDE SEQUENCE</scope>
    <source>
        <strain evidence="7">CGMCC 1.10859</strain>
    </source>
</reference>
<dbReference type="GO" id="GO:0005886">
    <property type="term" value="C:plasma membrane"/>
    <property type="evidence" value="ECO:0007669"/>
    <property type="project" value="UniProtKB-SubCell"/>
</dbReference>
<evidence type="ECO:0000256" key="5">
    <source>
        <dbReference type="ARBA" id="ARBA00023136"/>
    </source>
</evidence>
<feature type="transmembrane region" description="Helical" evidence="6">
    <location>
        <begin position="317"/>
        <end position="340"/>
    </location>
</feature>
<feature type="transmembrane region" description="Helical" evidence="6">
    <location>
        <begin position="374"/>
        <end position="396"/>
    </location>
</feature>
<feature type="transmembrane region" description="Helical" evidence="6">
    <location>
        <begin position="77"/>
        <end position="98"/>
    </location>
</feature>
<feature type="transmembrane region" description="Helical" evidence="6">
    <location>
        <begin position="38"/>
        <end position="57"/>
    </location>
</feature>
<dbReference type="PANTHER" id="PTHR30250:SF11">
    <property type="entry name" value="O-ANTIGEN TRANSPORTER-RELATED"/>
    <property type="match status" value="1"/>
</dbReference>
<keyword evidence="3 6" id="KW-0812">Transmembrane</keyword>
<evidence type="ECO:0000256" key="1">
    <source>
        <dbReference type="ARBA" id="ARBA00004651"/>
    </source>
</evidence>
<dbReference type="InterPro" id="IPR050833">
    <property type="entry name" value="Poly_Biosynth_Transport"/>
</dbReference>
<protein>
    <submittedName>
        <fullName evidence="8">Membrane protein involved in the export of O-antigen and teichoic acid</fullName>
    </submittedName>
    <submittedName>
        <fullName evidence="7">Polysaccharide biosynthesis protein</fullName>
    </submittedName>
</protein>
<feature type="transmembrane region" description="Helical" evidence="6">
    <location>
        <begin position="243"/>
        <end position="263"/>
    </location>
</feature>
<keyword evidence="4 6" id="KW-1133">Transmembrane helix</keyword>
<feature type="transmembrane region" description="Helical" evidence="6">
    <location>
        <begin position="138"/>
        <end position="161"/>
    </location>
</feature>
<evidence type="ECO:0000256" key="4">
    <source>
        <dbReference type="ARBA" id="ARBA00022989"/>
    </source>
</evidence>
<dbReference type="Proteomes" id="UP000634647">
    <property type="component" value="Unassembled WGS sequence"/>
</dbReference>
<dbReference type="Pfam" id="PF01943">
    <property type="entry name" value="Polysacc_synt"/>
    <property type="match status" value="1"/>
</dbReference>
<organism evidence="7 10">
    <name type="scientific">Allgaiera indica</name>
    <dbReference type="NCBI Taxonomy" id="765699"/>
    <lineage>
        <taxon>Bacteria</taxon>
        <taxon>Pseudomonadati</taxon>
        <taxon>Pseudomonadota</taxon>
        <taxon>Alphaproteobacteria</taxon>
        <taxon>Rhodobacterales</taxon>
        <taxon>Paracoccaceae</taxon>
        <taxon>Allgaiera</taxon>
    </lineage>
</organism>
<dbReference type="EMBL" id="BNAB01000017">
    <property type="protein sequence ID" value="GHE04530.1"/>
    <property type="molecule type" value="Genomic_DNA"/>
</dbReference>
<keyword evidence="9" id="KW-1185">Reference proteome</keyword>
<sequence>MTIASTILTVLARLLAMVGPFGVSVITARALGPEDRGLYFLVVSYAQIAAQIGNVGLHSSNTYLVAAHPERVRYILANTLIVSVILGPLAAWPTVWWFGSDIAPAAQSSIALAFVLAPLIILFLLVSNIAVAIGRVGLYNLLIIFSGTLALGSAGVAAALGADTTEFLWAAAAGFTISSVTGILALMPDCGWSLRPSFALFRSGVTYSMRAYFATLAGFLMTRIGILILQSRADMAVVGQFSIAQQIAEGLGLLPSTVGLLLMPSLMRLPSRKDRAAETWRIGLKLAAAITVFLVMLAAVIPVALPLVFGRDYAPAVPLVLAFLPSIFLLSIVIVVSQFLSSEGFPLAQVGIWIAATVLHTALSIALIPHFGAIAIPISFTISMLLILIGLSALAVQMTRKG</sequence>
<feature type="transmembrane region" description="Helical" evidence="6">
    <location>
        <begin position="211"/>
        <end position="231"/>
    </location>
</feature>
<evidence type="ECO:0000256" key="3">
    <source>
        <dbReference type="ARBA" id="ARBA00022692"/>
    </source>
</evidence>
<evidence type="ECO:0000256" key="2">
    <source>
        <dbReference type="ARBA" id="ARBA00022475"/>
    </source>
</evidence>